<gene>
    <name evidence="2" type="ORF">MKP18_002956</name>
</gene>
<dbReference type="AlphaFoldDB" id="A0AAD2U5F0"/>
<sequence>MKLRSIFVLTVISIGSQAHAEFVENTDITSYVNSLIEKNKTITIPDGNYLVSATKSIQLKDNSTLKLSPNTVLNVIPTSSGSYRVFKIRNVKNVNISGGKIIGDKYTHLGETGEWGMGIEIRDSQNISISNISIDKMWGDAIYVGTNGKNSNYNINLNNLLMSDNRRQGISIISVTKLTGSNIRISNTKGADPASGVDIEPNNKDNILQDIYFKNLITLNNAGTGFIVSLKRYANSPHSISIKLASHTDVGSKFGFVLGGNPSLNKGSIEISGTNYESNKHSNFCFNQWKNRVNVSLKNIKHDKENKTTKNSWCFDYKNSPLIKFN</sequence>
<proteinExistence type="predicted"/>
<dbReference type="SUPFAM" id="SSF51126">
    <property type="entry name" value="Pectin lyase-like"/>
    <property type="match status" value="1"/>
</dbReference>
<feature type="signal peptide" evidence="1">
    <location>
        <begin position="1"/>
        <end position="20"/>
    </location>
</feature>
<evidence type="ECO:0000313" key="2">
    <source>
        <dbReference type="EMBL" id="EKU3569522.1"/>
    </source>
</evidence>
<reference evidence="2" key="1">
    <citation type="submission" date="2023-06" db="EMBL/GenBank/DDBJ databases">
        <authorList>
            <consortium name="Clinical and Environmental Microbiology Branch: Whole genome sequencing antimicrobial resistance pathogens in the healthcare setting"/>
        </authorList>
    </citation>
    <scope>NUCLEOTIDE SEQUENCE</scope>
    <source>
        <strain evidence="2">2021GN-00227</strain>
    </source>
</reference>
<dbReference type="RefSeq" id="WP_031961188.1">
    <property type="nucleotide sequence ID" value="NZ_CAXNZE010000003.1"/>
</dbReference>
<dbReference type="Gene3D" id="2.160.20.10">
    <property type="entry name" value="Single-stranded right-handed beta-helix, Pectin lyase-like"/>
    <property type="match status" value="1"/>
</dbReference>
<dbReference type="SMART" id="SM00710">
    <property type="entry name" value="PbH1"/>
    <property type="match status" value="4"/>
</dbReference>
<dbReference type="EMBL" id="ABFEVW020000020">
    <property type="protein sequence ID" value="EKU3569522.1"/>
    <property type="molecule type" value="Genomic_DNA"/>
</dbReference>
<name>A0AAD2U5F0_ACIBA</name>
<feature type="chain" id="PRO_5041852618" evidence="1">
    <location>
        <begin position="21"/>
        <end position="326"/>
    </location>
</feature>
<organism evidence="2">
    <name type="scientific">Acinetobacter baumannii</name>
    <dbReference type="NCBI Taxonomy" id="470"/>
    <lineage>
        <taxon>Bacteria</taxon>
        <taxon>Pseudomonadati</taxon>
        <taxon>Pseudomonadota</taxon>
        <taxon>Gammaproteobacteria</taxon>
        <taxon>Moraxellales</taxon>
        <taxon>Moraxellaceae</taxon>
        <taxon>Acinetobacter</taxon>
        <taxon>Acinetobacter calcoaceticus/baumannii complex</taxon>
    </lineage>
</organism>
<protein>
    <submittedName>
        <fullName evidence="2">Right-handed parallel beta-helix repeat-containing protein</fullName>
    </submittedName>
</protein>
<accession>A0AAD2U5F0</accession>
<dbReference type="EMBL" id="ABFEVW030000020">
    <property type="protein sequence ID" value="EMN1072619.1"/>
    <property type="molecule type" value="Genomic_DNA"/>
</dbReference>
<comment type="caution">
    <text evidence="2">The sequence shown here is derived from an EMBL/GenBank/DDBJ whole genome shotgun (WGS) entry which is preliminary data.</text>
</comment>
<evidence type="ECO:0000256" key="1">
    <source>
        <dbReference type="SAM" id="SignalP"/>
    </source>
</evidence>
<dbReference type="InterPro" id="IPR012334">
    <property type="entry name" value="Pectin_lyas_fold"/>
</dbReference>
<dbReference type="InterPro" id="IPR011050">
    <property type="entry name" value="Pectin_lyase_fold/virulence"/>
</dbReference>
<keyword evidence="1" id="KW-0732">Signal</keyword>
<dbReference type="InterPro" id="IPR006626">
    <property type="entry name" value="PbH1"/>
</dbReference>